<dbReference type="RefSeq" id="XP_015884647.1">
    <property type="nucleotide sequence ID" value="XM_016029161.2"/>
</dbReference>
<keyword evidence="1 2" id="KW-0129">CBS domain</keyword>
<evidence type="ECO:0000259" key="3">
    <source>
        <dbReference type="PROSITE" id="PS51371"/>
    </source>
</evidence>
<sequence>MQQIGRAVRSCQEIVKAKILQHSHGGVTAKMEKLFSRFGGITASSSLPLKGLENVTVAEVLMTKGRERTGSWLWCLSDDPVVDAMKNMAQNNIGALVVLRPGENQKHIEGIITERDYIQKIIAQGRSPIYTKVGEIMTGENKLITVTSHTNILEAMQLMTEKGIRHVPVIDGTLVGMISIKDVVRAVVGQQSGELRRLNDFIKGDYY</sequence>
<evidence type="ECO:0000256" key="1">
    <source>
        <dbReference type="ARBA" id="ARBA00023122"/>
    </source>
</evidence>
<dbReference type="GeneID" id="107420260"/>
<feature type="domain" description="CBS" evidence="3">
    <location>
        <begin position="62"/>
        <end position="129"/>
    </location>
</feature>
<dbReference type="Proteomes" id="UP001652623">
    <property type="component" value="Chromosome 5"/>
</dbReference>
<dbReference type="PROSITE" id="PS51371">
    <property type="entry name" value="CBS"/>
    <property type="match status" value="2"/>
</dbReference>
<dbReference type="PANTHER" id="PTHR43080">
    <property type="entry name" value="CBS DOMAIN-CONTAINING PROTEIN CBSX3, MITOCHONDRIAL"/>
    <property type="match status" value="1"/>
</dbReference>
<dbReference type="RefSeq" id="XP_015884646.1">
    <property type="nucleotide sequence ID" value="XM_016029160.2"/>
</dbReference>
<accession>A0A6P4A978</accession>
<dbReference type="AlphaFoldDB" id="A0A6P4A978"/>
<organism evidence="6">
    <name type="scientific">Ziziphus jujuba</name>
    <name type="common">Chinese jujube</name>
    <name type="synonym">Ziziphus sativa</name>
    <dbReference type="NCBI Taxonomy" id="326968"/>
    <lineage>
        <taxon>Eukaryota</taxon>
        <taxon>Viridiplantae</taxon>
        <taxon>Streptophyta</taxon>
        <taxon>Embryophyta</taxon>
        <taxon>Tracheophyta</taxon>
        <taxon>Spermatophyta</taxon>
        <taxon>Magnoliopsida</taxon>
        <taxon>eudicotyledons</taxon>
        <taxon>Gunneridae</taxon>
        <taxon>Pentapetalae</taxon>
        <taxon>rosids</taxon>
        <taxon>fabids</taxon>
        <taxon>Rosales</taxon>
        <taxon>Rhamnaceae</taxon>
        <taxon>Paliureae</taxon>
        <taxon>Ziziphus</taxon>
    </lineage>
</organism>
<feature type="domain" description="CBS" evidence="3">
    <location>
        <begin position="137"/>
        <end position="195"/>
    </location>
</feature>
<keyword evidence="4" id="KW-1185">Reference proteome</keyword>
<dbReference type="SUPFAM" id="SSF54631">
    <property type="entry name" value="CBS-domain pair"/>
    <property type="match status" value="1"/>
</dbReference>
<protein>
    <submittedName>
        <fullName evidence="5 6">CBS domain-containing protein CBSX3, mitochondrial-like</fullName>
    </submittedName>
</protein>
<proteinExistence type="predicted"/>
<dbReference type="CDD" id="cd04623">
    <property type="entry name" value="CBS_pair_bac_euk"/>
    <property type="match status" value="1"/>
</dbReference>
<dbReference type="KEGG" id="zju:107420260"/>
<evidence type="ECO:0000313" key="6">
    <source>
        <dbReference type="RefSeq" id="XP_015884647.1"/>
    </source>
</evidence>
<dbReference type="Gene3D" id="3.10.580.10">
    <property type="entry name" value="CBS-domain"/>
    <property type="match status" value="1"/>
</dbReference>
<dbReference type="InterPro" id="IPR044725">
    <property type="entry name" value="CBSX3_CBS_dom"/>
</dbReference>
<dbReference type="InterPro" id="IPR046342">
    <property type="entry name" value="CBS_dom_sf"/>
</dbReference>
<dbReference type="PANTHER" id="PTHR43080:SF12">
    <property type="entry name" value="CYSTATHIONINE BETA-SYNTHASE (CBS) FAMILY PROTEIN"/>
    <property type="match status" value="1"/>
</dbReference>
<dbReference type="InterPro" id="IPR051257">
    <property type="entry name" value="Diverse_CBS-Domain"/>
</dbReference>
<dbReference type="Pfam" id="PF00571">
    <property type="entry name" value="CBS"/>
    <property type="match status" value="2"/>
</dbReference>
<name>A0A6P4A978_ZIZJJ</name>
<evidence type="ECO:0000256" key="2">
    <source>
        <dbReference type="PROSITE-ProRule" id="PRU00703"/>
    </source>
</evidence>
<gene>
    <name evidence="5 6" type="primary">LOC107420260</name>
</gene>
<dbReference type="SMART" id="SM00116">
    <property type="entry name" value="CBS"/>
    <property type="match status" value="2"/>
</dbReference>
<dbReference type="InterPro" id="IPR000644">
    <property type="entry name" value="CBS_dom"/>
</dbReference>
<reference evidence="5 6" key="1">
    <citation type="submission" date="2022-04" db="UniProtKB">
        <authorList>
            <consortium name="RefSeq"/>
        </authorList>
    </citation>
    <scope>IDENTIFICATION</scope>
    <source>
        <tissue evidence="5 6">In vitro plantlets</tissue>
    </source>
</reference>
<evidence type="ECO:0000313" key="4">
    <source>
        <dbReference type="Proteomes" id="UP001652623"/>
    </source>
</evidence>
<evidence type="ECO:0000313" key="5">
    <source>
        <dbReference type="RefSeq" id="XP_015884646.1"/>
    </source>
</evidence>